<protein>
    <recommendedName>
        <fullName evidence="3">EGF-like domain-containing protein</fullName>
    </recommendedName>
</protein>
<evidence type="ECO:0000256" key="1">
    <source>
        <dbReference type="SAM" id="SignalP"/>
    </source>
</evidence>
<dbReference type="InParanoid" id="A0A1X7T247"/>
<evidence type="ECO:0008006" key="3">
    <source>
        <dbReference type="Google" id="ProtNLM"/>
    </source>
</evidence>
<proteinExistence type="predicted"/>
<feature type="chain" id="PRO_5012349603" description="EGF-like domain-containing protein" evidence="1">
    <location>
        <begin position="25"/>
        <end position="77"/>
    </location>
</feature>
<sequence length="77" mass="8132">MTSFQRMVLVAAALFMITAHVADAETQCGCFKNGNCRGDPQQDAGADGRVCCRHGFPAYGCRDSSTGAVVVPCTKCQ</sequence>
<evidence type="ECO:0000313" key="2">
    <source>
        <dbReference type="EnsemblMetazoa" id="Aqu2.1.08518_001"/>
    </source>
</evidence>
<accession>A0A1X7T247</accession>
<organism evidence="2">
    <name type="scientific">Amphimedon queenslandica</name>
    <name type="common">Sponge</name>
    <dbReference type="NCBI Taxonomy" id="400682"/>
    <lineage>
        <taxon>Eukaryota</taxon>
        <taxon>Metazoa</taxon>
        <taxon>Porifera</taxon>
        <taxon>Demospongiae</taxon>
        <taxon>Heteroscleromorpha</taxon>
        <taxon>Haplosclerida</taxon>
        <taxon>Niphatidae</taxon>
        <taxon>Amphimedon</taxon>
    </lineage>
</organism>
<feature type="signal peptide" evidence="1">
    <location>
        <begin position="1"/>
        <end position="24"/>
    </location>
</feature>
<dbReference type="AlphaFoldDB" id="A0A1X7T247"/>
<reference evidence="2" key="1">
    <citation type="submission" date="2017-05" db="UniProtKB">
        <authorList>
            <consortium name="EnsemblMetazoa"/>
        </authorList>
    </citation>
    <scope>IDENTIFICATION</scope>
</reference>
<name>A0A1X7T247_AMPQE</name>
<keyword evidence="1" id="KW-0732">Signal</keyword>
<dbReference type="EnsemblMetazoa" id="Aqu2.1.08518_001">
    <property type="protein sequence ID" value="Aqu2.1.08518_001"/>
    <property type="gene ID" value="Aqu2.1.08518"/>
</dbReference>